<keyword evidence="2" id="KW-0732">Signal</keyword>
<proteinExistence type="predicted"/>
<evidence type="ECO:0000313" key="4">
    <source>
        <dbReference type="Proteomes" id="UP000000768"/>
    </source>
</evidence>
<name>A0A194YKH5_SORBI</name>
<dbReference type="EMBL" id="CM000769">
    <property type="protein sequence ID" value="KXG20458.1"/>
    <property type="molecule type" value="Genomic_DNA"/>
</dbReference>
<protein>
    <recommendedName>
        <fullName evidence="5">Secreted protein</fullName>
    </recommendedName>
</protein>
<organism evidence="3 4">
    <name type="scientific">Sorghum bicolor</name>
    <name type="common">Sorghum</name>
    <name type="synonym">Sorghum vulgare</name>
    <dbReference type="NCBI Taxonomy" id="4558"/>
    <lineage>
        <taxon>Eukaryota</taxon>
        <taxon>Viridiplantae</taxon>
        <taxon>Streptophyta</taxon>
        <taxon>Embryophyta</taxon>
        <taxon>Tracheophyta</taxon>
        <taxon>Spermatophyta</taxon>
        <taxon>Magnoliopsida</taxon>
        <taxon>Liliopsida</taxon>
        <taxon>Poales</taxon>
        <taxon>Poaceae</taxon>
        <taxon>PACMAD clade</taxon>
        <taxon>Panicoideae</taxon>
        <taxon>Andropogonodae</taxon>
        <taxon>Andropogoneae</taxon>
        <taxon>Sorghinae</taxon>
        <taxon>Sorghum</taxon>
    </lineage>
</organism>
<dbReference type="InParanoid" id="A0A194YKH5"/>
<reference evidence="4" key="2">
    <citation type="journal article" date="2018" name="Plant J.">
        <title>The Sorghum bicolor reference genome: improved assembly, gene annotations, a transcriptome atlas, and signatures of genome organization.</title>
        <authorList>
            <person name="McCormick R.F."/>
            <person name="Truong S.K."/>
            <person name="Sreedasyam A."/>
            <person name="Jenkins J."/>
            <person name="Shu S."/>
            <person name="Sims D."/>
            <person name="Kennedy M."/>
            <person name="Amirebrahimi M."/>
            <person name="Weers B.D."/>
            <person name="McKinley B."/>
            <person name="Mattison A."/>
            <person name="Morishige D.T."/>
            <person name="Grimwood J."/>
            <person name="Schmutz J."/>
            <person name="Mullet J.E."/>
        </authorList>
    </citation>
    <scope>NUCLEOTIDE SEQUENCE [LARGE SCALE GENOMIC DNA]</scope>
    <source>
        <strain evidence="4">cv. BTx623</strain>
    </source>
</reference>
<accession>A0A194YKH5</accession>
<reference evidence="3 4" key="1">
    <citation type="journal article" date="2009" name="Nature">
        <title>The Sorghum bicolor genome and the diversification of grasses.</title>
        <authorList>
            <person name="Paterson A.H."/>
            <person name="Bowers J.E."/>
            <person name="Bruggmann R."/>
            <person name="Dubchak I."/>
            <person name="Grimwood J."/>
            <person name="Gundlach H."/>
            <person name="Haberer G."/>
            <person name="Hellsten U."/>
            <person name="Mitros T."/>
            <person name="Poliakov A."/>
            <person name="Schmutz J."/>
            <person name="Spannagl M."/>
            <person name="Tang H."/>
            <person name="Wang X."/>
            <person name="Wicker T."/>
            <person name="Bharti A.K."/>
            <person name="Chapman J."/>
            <person name="Feltus F.A."/>
            <person name="Gowik U."/>
            <person name="Grigoriev I.V."/>
            <person name="Lyons E."/>
            <person name="Maher C.A."/>
            <person name="Martis M."/>
            <person name="Narechania A."/>
            <person name="Otillar R.P."/>
            <person name="Penning B.W."/>
            <person name="Salamov A.A."/>
            <person name="Wang Y."/>
            <person name="Zhang L."/>
            <person name="Carpita N.C."/>
            <person name="Freeling M."/>
            <person name="Gingle A.R."/>
            <person name="Hash C.T."/>
            <person name="Keller B."/>
            <person name="Klein P."/>
            <person name="Kresovich S."/>
            <person name="McCann M.C."/>
            <person name="Ming R."/>
            <person name="Peterson D.G."/>
            <person name="Mehboob-ur-Rahman"/>
            <person name="Ware D."/>
            <person name="Westhoff P."/>
            <person name="Mayer K.F."/>
            <person name="Messing J."/>
            <person name="Rokhsar D.S."/>
        </authorList>
    </citation>
    <scope>NUCLEOTIDE SEQUENCE [LARGE SCALE GENOMIC DNA]</scope>
    <source>
        <strain evidence="4">cv. BTx623</strain>
    </source>
</reference>
<feature type="chain" id="PRO_5008268884" description="Secreted protein" evidence="2">
    <location>
        <begin position="18"/>
        <end position="88"/>
    </location>
</feature>
<evidence type="ECO:0000256" key="1">
    <source>
        <dbReference type="SAM" id="MobiDB-lite"/>
    </source>
</evidence>
<gene>
    <name evidence="3" type="ORF">SORBI_3010G203000</name>
</gene>
<feature type="signal peptide" evidence="2">
    <location>
        <begin position="1"/>
        <end position="17"/>
    </location>
</feature>
<evidence type="ECO:0000256" key="2">
    <source>
        <dbReference type="SAM" id="SignalP"/>
    </source>
</evidence>
<evidence type="ECO:0008006" key="5">
    <source>
        <dbReference type="Google" id="ProtNLM"/>
    </source>
</evidence>
<dbReference type="AlphaFoldDB" id="A0A194YKH5"/>
<feature type="compositionally biased region" description="Basic residues" evidence="1">
    <location>
        <begin position="27"/>
        <end position="38"/>
    </location>
</feature>
<dbReference type="Gramene" id="KXG20458">
    <property type="protein sequence ID" value="KXG20458"/>
    <property type="gene ID" value="SORBI_3010G203000"/>
</dbReference>
<feature type="region of interest" description="Disordered" evidence="1">
    <location>
        <begin position="17"/>
        <end position="88"/>
    </location>
</feature>
<dbReference type="Proteomes" id="UP000000768">
    <property type="component" value="Chromosome 10"/>
</dbReference>
<keyword evidence="4" id="KW-1185">Reference proteome</keyword>
<sequence length="88" mass="9389">MILGMFYFTVLLALGRSATPSLPPAPHGKKEKKEKKTRPSPTNSPYPLVLHGGPPFVHSLRKEPTPTPTSTGSTPPLALSVPSTSVCR</sequence>
<evidence type="ECO:0000313" key="3">
    <source>
        <dbReference type="EMBL" id="KXG20458.1"/>
    </source>
</evidence>